<reference evidence="3 4" key="1">
    <citation type="submission" date="2020-07" db="EMBL/GenBank/DDBJ databases">
        <title>Novel species isolated from subtropical streams in China.</title>
        <authorList>
            <person name="Lu H."/>
        </authorList>
    </citation>
    <scope>NUCLEOTIDE SEQUENCE [LARGE SCALE GENOMIC DNA]</scope>
    <source>
        <strain evidence="3 4">LX20W</strain>
    </source>
</reference>
<dbReference type="AlphaFoldDB" id="A0A7W2EPA0"/>
<keyword evidence="4" id="KW-1185">Reference proteome</keyword>
<dbReference type="Pfam" id="PF13103">
    <property type="entry name" value="TonB_2"/>
    <property type="match status" value="1"/>
</dbReference>
<dbReference type="EMBL" id="JACEZT010000001">
    <property type="protein sequence ID" value="MBA5636112.1"/>
    <property type="molecule type" value="Genomic_DNA"/>
</dbReference>
<keyword evidence="2" id="KW-0472">Membrane</keyword>
<evidence type="ECO:0000313" key="3">
    <source>
        <dbReference type="EMBL" id="MBA5636112.1"/>
    </source>
</evidence>
<keyword evidence="2" id="KW-1133">Transmembrane helix</keyword>
<feature type="region of interest" description="Disordered" evidence="1">
    <location>
        <begin position="61"/>
        <end position="228"/>
    </location>
</feature>
<evidence type="ECO:0000256" key="2">
    <source>
        <dbReference type="SAM" id="Phobius"/>
    </source>
</evidence>
<dbReference type="SUPFAM" id="SSF74653">
    <property type="entry name" value="TolA/TonB C-terminal domain"/>
    <property type="match status" value="1"/>
</dbReference>
<accession>A0A7W2EPA0</accession>
<organism evidence="3 4">
    <name type="scientific">Rugamonas brunnea</name>
    <dbReference type="NCBI Taxonomy" id="2758569"/>
    <lineage>
        <taxon>Bacteria</taxon>
        <taxon>Pseudomonadati</taxon>
        <taxon>Pseudomonadota</taxon>
        <taxon>Betaproteobacteria</taxon>
        <taxon>Burkholderiales</taxon>
        <taxon>Oxalobacteraceae</taxon>
        <taxon>Telluria group</taxon>
        <taxon>Rugamonas</taxon>
    </lineage>
</organism>
<feature type="compositionally biased region" description="Pro residues" evidence="1">
    <location>
        <begin position="64"/>
        <end position="89"/>
    </location>
</feature>
<gene>
    <name evidence="3" type="primary">tolA</name>
    <name evidence="3" type="ORF">H3H37_03495</name>
</gene>
<dbReference type="RefSeq" id="WP_182160203.1">
    <property type="nucleotide sequence ID" value="NZ_JACEZT010000001.1"/>
</dbReference>
<sequence length="314" mass="34442">MKHATSSGPYKVPKDHDGLRSAAMAVAMHAVLILFLWVGVHWQSNEPVAVEAEVWDMKVQEAAPPAPPAPEAEPEPAPEVKPPPAPVSPPDEVKPEPKAPDIALERLKARLKAEKEKQEELKKEQLKKEQLKKEQLKKEEEKQAKLKAEKEKAEKKKLEEQKAKEEQEKKEKKEQAEKKLKADKEAKAKLDKAAEKARAAEMSRITGAVGAGTSGTAAKSTGPRSDGGYEAAIRGKIKGNLVYSGTDDTLKASFHISQLPTGEIISVRKTKGSGNAAYDTAVENAIWKSSPLPKKKDGTVVRDFDTDFNMKDLH</sequence>
<comment type="caution">
    <text evidence="3">The sequence shown here is derived from an EMBL/GenBank/DDBJ whole genome shotgun (WGS) entry which is preliminary data.</text>
</comment>
<proteinExistence type="predicted"/>
<feature type="compositionally biased region" description="Basic and acidic residues" evidence="1">
    <location>
        <begin position="91"/>
        <end position="201"/>
    </location>
</feature>
<evidence type="ECO:0000256" key="1">
    <source>
        <dbReference type="SAM" id="MobiDB-lite"/>
    </source>
</evidence>
<keyword evidence="2" id="KW-0812">Transmembrane</keyword>
<dbReference type="GO" id="GO:0043213">
    <property type="term" value="P:bacteriocin transport"/>
    <property type="evidence" value="ECO:0007669"/>
    <property type="project" value="InterPro"/>
</dbReference>
<dbReference type="GO" id="GO:0016020">
    <property type="term" value="C:membrane"/>
    <property type="evidence" value="ECO:0007669"/>
    <property type="project" value="InterPro"/>
</dbReference>
<dbReference type="NCBIfam" id="TIGR02794">
    <property type="entry name" value="tolA_full"/>
    <property type="match status" value="1"/>
</dbReference>
<name>A0A7W2EPA0_9BURK</name>
<protein>
    <submittedName>
        <fullName evidence="3">Cell envelope integrity protein TolA</fullName>
    </submittedName>
</protein>
<dbReference type="InterPro" id="IPR014161">
    <property type="entry name" value="Tol-Pal_TolA"/>
</dbReference>
<feature type="transmembrane region" description="Helical" evidence="2">
    <location>
        <begin position="21"/>
        <end position="42"/>
    </location>
</feature>
<evidence type="ECO:0000313" key="4">
    <source>
        <dbReference type="Proteomes" id="UP000534388"/>
    </source>
</evidence>
<dbReference type="Proteomes" id="UP000534388">
    <property type="component" value="Unassembled WGS sequence"/>
</dbReference>
<dbReference type="GO" id="GO:0019534">
    <property type="term" value="F:toxin transmembrane transporter activity"/>
    <property type="evidence" value="ECO:0007669"/>
    <property type="project" value="InterPro"/>
</dbReference>
<dbReference type="Gene3D" id="3.30.1150.10">
    <property type="match status" value="1"/>
</dbReference>